<proteinExistence type="predicted"/>
<accession>A0A2P7NR64</accession>
<comment type="caution">
    <text evidence="2">The sequence shown here is derived from an EMBL/GenBank/DDBJ whole genome shotgun (WGS) entry which is preliminary data.</text>
</comment>
<keyword evidence="3" id="KW-1185">Reference proteome</keyword>
<sequence>MTTTSHAVANEFIRLAQEQGKQLTNMQLQKLVFIAQGYFLAIHNEPLHYHNAHAWQWGPVIPNLYKSLQKYGSNIVTEMLVSEDKIDSGSKEAEVIKAVFENYGHYTGGQLSTLTHRPRTPWSETWERKKFDVIDQQIIKNHYQSLIEKA</sequence>
<evidence type="ECO:0000259" key="1">
    <source>
        <dbReference type="Pfam" id="PF13274"/>
    </source>
</evidence>
<feature type="domain" description="Antitoxin SocA-like Panacea" evidence="1">
    <location>
        <begin position="28"/>
        <end position="122"/>
    </location>
</feature>
<dbReference type="InterPro" id="IPR025272">
    <property type="entry name" value="SocA_Panacea"/>
</dbReference>
<dbReference type="AlphaFoldDB" id="A0A2P7NR64"/>
<evidence type="ECO:0000313" key="3">
    <source>
        <dbReference type="Proteomes" id="UP000241912"/>
    </source>
</evidence>
<dbReference type="Pfam" id="PF13274">
    <property type="entry name" value="SocA_Panacea"/>
    <property type="match status" value="1"/>
</dbReference>
<name>A0A2P7NR64_9PROT</name>
<protein>
    <recommendedName>
        <fullName evidence="1">Antitoxin SocA-like Panacea domain-containing protein</fullName>
    </recommendedName>
</protein>
<dbReference type="Proteomes" id="UP000241912">
    <property type="component" value="Unassembled WGS sequence"/>
</dbReference>
<gene>
    <name evidence="2" type="ORF">C7H79_16340</name>
</gene>
<reference evidence="2 3" key="1">
    <citation type="submission" date="2018-03" db="EMBL/GenBank/DDBJ databases">
        <title>Draft genome of Nitrosomonas supralitoralis APG5.</title>
        <authorList>
            <person name="Urakawa H."/>
            <person name="Lopez J.V."/>
        </authorList>
    </citation>
    <scope>NUCLEOTIDE SEQUENCE [LARGE SCALE GENOMIC DNA]</scope>
    <source>
        <strain evidence="2 3">APG5</strain>
    </source>
</reference>
<organism evidence="2 3">
    <name type="scientific">Nitrosomonas supralitoralis</name>
    <dbReference type="NCBI Taxonomy" id="2116706"/>
    <lineage>
        <taxon>Bacteria</taxon>
        <taxon>Pseudomonadati</taxon>
        <taxon>Pseudomonadota</taxon>
        <taxon>Betaproteobacteria</taxon>
        <taxon>Nitrosomonadales</taxon>
        <taxon>Nitrosomonadaceae</taxon>
        <taxon>Nitrosomonas</taxon>
    </lineage>
</organism>
<dbReference type="EMBL" id="PXXU01000101">
    <property type="protein sequence ID" value="PSJ15927.1"/>
    <property type="molecule type" value="Genomic_DNA"/>
</dbReference>
<evidence type="ECO:0000313" key="2">
    <source>
        <dbReference type="EMBL" id="PSJ15927.1"/>
    </source>
</evidence>